<reference evidence="1 2" key="1">
    <citation type="submission" date="2024-03" db="EMBL/GenBank/DDBJ databases">
        <title>Complete genome sequence of the green alga Chloropicon roscoffensis RCC1871.</title>
        <authorList>
            <person name="Lemieux C."/>
            <person name="Pombert J.-F."/>
            <person name="Otis C."/>
            <person name="Turmel M."/>
        </authorList>
    </citation>
    <scope>NUCLEOTIDE SEQUENCE [LARGE SCALE GENOMIC DNA]</scope>
    <source>
        <strain evidence="1 2">RCC1871</strain>
    </source>
</reference>
<sequence>MERTFDLEFKPLYESANLSSHQDVSAHFSMAYMTALLRQMAEFSEYAVEVFEGVKTEVERVDKRVEQLGEKCAELAPKVEECLETVQGQTVSEFVTNPLIEWHASFPQRVGRETNFITARSRP</sequence>
<evidence type="ECO:0000313" key="1">
    <source>
        <dbReference type="EMBL" id="WZN61367.1"/>
    </source>
</evidence>
<evidence type="ECO:0000313" key="2">
    <source>
        <dbReference type="Proteomes" id="UP001472866"/>
    </source>
</evidence>
<dbReference type="EMBL" id="CP151504">
    <property type="protein sequence ID" value="WZN61367.1"/>
    <property type="molecule type" value="Genomic_DNA"/>
</dbReference>
<dbReference type="AlphaFoldDB" id="A0AAX4P5Z9"/>
<accession>A0AAX4P5Z9</accession>
<proteinExistence type="predicted"/>
<name>A0AAX4P5Z9_9CHLO</name>
<keyword evidence="2" id="KW-1185">Reference proteome</keyword>
<gene>
    <name evidence="1" type="ORF">HKI87_04g29020</name>
</gene>
<dbReference type="Proteomes" id="UP001472866">
    <property type="component" value="Chromosome 04"/>
</dbReference>
<protein>
    <submittedName>
        <fullName evidence="1">Uncharacterized protein</fullName>
    </submittedName>
</protein>
<dbReference type="Gene3D" id="1.20.5.340">
    <property type="match status" value="1"/>
</dbReference>
<organism evidence="1 2">
    <name type="scientific">Chloropicon roscoffensis</name>
    <dbReference type="NCBI Taxonomy" id="1461544"/>
    <lineage>
        <taxon>Eukaryota</taxon>
        <taxon>Viridiplantae</taxon>
        <taxon>Chlorophyta</taxon>
        <taxon>Chloropicophyceae</taxon>
        <taxon>Chloropicales</taxon>
        <taxon>Chloropicaceae</taxon>
        <taxon>Chloropicon</taxon>
    </lineage>
</organism>